<dbReference type="Proteomes" id="UP000037392">
    <property type="component" value="Unassembled WGS sequence"/>
</dbReference>
<feature type="compositionally biased region" description="Basic and acidic residues" evidence="1">
    <location>
        <begin position="88"/>
        <end position="118"/>
    </location>
</feature>
<dbReference type="EMBL" id="ADLK01000032">
    <property type="protein sequence ID" value="KMW16199.1"/>
    <property type="molecule type" value="Genomic_DNA"/>
</dbReference>
<name>A0A0J9BVE3_9FIRM</name>
<feature type="region of interest" description="Disordered" evidence="1">
    <location>
        <begin position="19"/>
        <end position="153"/>
    </location>
</feature>
<comment type="caution">
    <text evidence="2">The sequence shown here is derived from an EMBL/GenBank/DDBJ whole genome shotgun (WGS) entry which is preliminary data.</text>
</comment>
<feature type="compositionally biased region" description="Basic and acidic residues" evidence="1">
    <location>
        <begin position="203"/>
        <end position="228"/>
    </location>
</feature>
<organism evidence="2 3">
    <name type="scientific">[Clostridium] citroniae WAL-19142</name>
    <dbReference type="NCBI Taxonomy" id="742734"/>
    <lineage>
        <taxon>Bacteria</taxon>
        <taxon>Bacillati</taxon>
        <taxon>Bacillota</taxon>
        <taxon>Clostridia</taxon>
        <taxon>Lachnospirales</taxon>
        <taxon>Lachnospiraceae</taxon>
        <taxon>Enterocloster</taxon>
    </lineage>
</organism>
<evidence type="ECO:0000313" key="2">
    <source>
        <dbReference type="EMBL" id="KMW16199.1"/>
    </source>
</evidence>
<dbReference type="RefSeq" id="WP_048930790.1">
    <property type="nucleotide sequence ID" value="NZ_KQ235882.1"/>
</dbReference>
<sequence>MKRDVILGIVLAGALLLSGCGDKGERSSTDASAPETTVSDTVSTDEDDKVTVVTGLVTKISETEIIVSAGGPGSGSRGKEGGPGNGPGRDRDRREGDSRPDSEGDKGLGEDQAPDRQGTEGQEPGGQNSKSQTDQRDVPEENTPYNGERSRTVTIKLSLDTEIIDQDGNALTVSDIKTGDLVTVETDGADLALTITSNQNSGDRGDEEIRSKKKEGGGTKPGEMKEGESEPGETSTDVPESAVNE</sequence>
<proteinExistence type="predicted"/>
<accession>A0A0J9BVE3</accession>
<dbReference type="AlphaFoldDB" id="A0A0J9BVE3"/>
<evidence type="ECO:0000256" key="1">
    <source>
        <dbReference type="SAM" id="MobiDB-lite"/>
    </source>
</evidence>
<evidence type="ECO:0008006" key="4">
    <source>
        <dbReference type="Google" id="ProtNLM"/>
    </source>
</evidence>
<dbReference type="PROSITE" id="PS51257">
    <property type="entry name" value="PROKAR_LIPOPROTEIN"/>
    <property type="match status" value="1"/>
</dbReference>
<gene>
    <name evidence="2" type="ORF">HMPREF9470_04637</name>
</gene>
<dbReference type="GeneID" id="93163987"/>
<dbReference type="PATRIC" id="fig|742734.4.peg.4966"/>
<feature type="compositionally biased region" description="Gly residues" evidence="1">
    <location>
        <begin position="70"/>
        <end position="87"/>
    </location>
</feature>
<feature type="region of interest" description="Disordered" evidence="1">
    <location>
        <begin position="193"/>
        <end position="245"/>
    </location>
</feature>
<reference evidence="2 3" key="1">
    <citation type="submission" date="2011-04" db="EMBL/GenBank/DDBJ databases">
        <title>The Genome Sequence of Clostridium citroniae WAL-19142.</title>
        <authorList>
            <consortium name="The Broad Institute Genome Sequencing Platform"/>
            <person name="Earl A."/>
            <person name="Ward D."/>
            <person name="Feldgarden M."/>
            <person name="Gevers D."/>
            <person name="Warren Y.A."/>
            <person name="Tyrrell K.L."/>
            <person name="Citron D.M."/>
            <person name="Goldstein E.J."/>
            <person name="Daigneault M."/>
            <person name="Allen-Vercoe E."/>
            <person name="Young S.K."/>
            <person name="Zeng Q."/>
            <person name="Gargeya S."/>
            <person name="Fitzgerald M."/>
            <person name="Haas B."/>
            <person name="Abouelleil A."/>
            <person name="Alvarado L."/>
            <person name="Arachchi H.M."/>
            <person name="Berlin A."/>
            <person name="Brown A."/>
            <person name="Chapman S.B."/>
            <person name="Chen Z."/>
            <person name="Dunbar C."/>
            <person name="Freedman E."/>
            <person name="Gearin G."/>
            <person name="Gellesch M."/>
            <person name="Goldberg J."/>
            <person name="Griggs A."/>
            <person name="Gujja S."/>
            <person name="Heilman E.R."/>
            <person name="Heiman D."/>
            <person name="Howarth C."/>
            <person name="Larson L."/>
            <person name="Lui A."/>
            <person name="MacDonald P.J."/>
            <person name="Mehta T."/>
            <person name="Montmayeur A."/>
            <person name="Murphy C."/>
            <person name="Neiman D."/>
            <person name="Pearson M."/>
            <person name="Priest M."/>
            <person name="Roberts A."/>
            <person name="Saif S."/>
            <person name="Shea T."/>
            <person name="Shenoy N."/>
            <person name="Sisk P."/>
            <person name="Stolte C."/>
            <person name="Sykes S."/>
            <person name="White J."/>
            <person name="Yandava C."/>
            <person name="Wortman J."/>
            <person name="Nusbaum C."/>
            <person name="Birren B."/>
        </authorList>
    </citation>
    <scope>NUCLEOTIDE SEQUENCE [LARGE SCALE GENOMIC DNA]</scope>
    <source>
        <strain evidence="2 3">WAL-19142</strain>
    </source>
</reference>
<feature type="compositionally biased region" description="Polar residues" evidence="1">
    <location>
        <begin position="232"/>
        <end position="245"/>
    </location>
</feature>
<evidence type="ECO:0000313" key="3">
    <source>
        <dbReference type="Proteomes" id="UP000037392"/>
    </source>
</evidence>
<protein>
    <recommendedName>
        <fullName evidence="4">DUF5666 domain-containing protein</fullName>
    </recommendedName>
</protein>